<dbReference type="Pfam" id="PF02746">
    <property type="entry name" value="MR_MLE_N"/>
    <property type="match status" value="1"/>
</dbReference>
<dbReference type="RefSeq" id="WP_189995840.1">
    <property type="nucleotide sequence ID" value="NZ_BMZS01000018.1"/>
</dbReference>
<dbReference type="PANTHER" id="PTHR13794">
    <property type="entry name" value="ENOLASE SUPERFAMILY, MANDELATE RACEMASE"/>
    <property type="match status" value="1"/>
</dbReference>
<dbReference type="InterPro" id="IPR036849">
    <property type="entry name" value="Enolase-like_C_sf"/>
</dbReference>
<dbReference type="Proteomes" id="UP000630353">
    <property type="component" value="Unassembled WGS sequence"/>
</dbReference>
<reference evidence="5" key="2">
    <citation type="submission" date="2020-09" db="EMBL/GenBank/DDBJ databases">
        <authorList>
            <person name="Sun Q."/>
            <person name="Kim S."/>
        </authorList>
    </citation>
    <scope>NUCLEOTIDE SEQUENCE</scope>
    <source>
        <strain evidence="5">KCTC 42651</strain>
    </source>
</reference>
<dbReference type="Pfam" id="PF13378">
    <property type="entry name" value="MR_MLE_C"/>
    <property type="match status" value="1"/>
</dbReference>
<evidence type="ECO:0000313" key="6">
    <source>
        <dbReference type="Proteomes" id="UP000630353"/>
    </source>
</evidence>
<sequence>MKITGLRTRRIHIPFDKPIGTSIHRIEGVSGLLVWLDTDEGITGESYLWAIGRHRVPVLEAMVRLLGERAIGKDPRDTTARFDEMWDEINFLGHKGVSLFGMAAIDWACWDILGQSLGASVSRLLGRRRDRVPAYASGGLWASMTIPELEAQAREFVAQGFKAVKMRIGKPDIGEDVERVAAVRSAIGGRVKLMADANQGLSVAHAIRLGRDLEAFDLTWFEEPVQAYDLEGSARVAAEIDTPIASGETEYGRYGFRDMLERKSADILMPDLERVGGVTEWVRVAHMAAAYDVPVSPHLFTEHCLQLCGALSNVPWAEHMPWFAPIFQEKLEMVDGDLLIPDRPGLGFRFDPDAVERYSDE</sequence>
<dbReference type="InterPro" id="IPR029017">
    <property type="entry name" value="Enolase-like_N"/>
</dbReference>
<name>A0A918XXH8_9PROT</name>
<dbReference type="Gene3D" id="3.20.20.120">
    <property type="entry name" value="Enolase-like C-terminal domain"/>
    <property type="match status" value="1"/>
</dbReference>
<protein>
    <submittedName>
        <fullName evidence="5">Mandelate racemase</fullName>
    </submittedName>
</protein>
<reference evidence="5" key="1">
    <citation type="journal article" date="2014" name="Int. J. Syst. Evol. Microbiol.">
        <title>Complete genome sequence of Corynebacterium casei LMG S-19264T (=DSM 44701T), isolated from a smear-ripened cheese.</title>
        <authorList>
            <consortium name="US DOE Joint Genome Institute (JGI-PGF)"/>
            <person name="Walter F."/>
            <person name="Albersmeier A."/>
            <person name="Kalinowski J."/>
            <person name="Ruckert C."/>
        </authorList>
    </citation>
    <scope>NUCLEOTIDE SEQUENCE</scope>
    <source>
        <strain evidence="5">KCTC 42651</strain>
    </source>
</reference>
<gene>
    <name evidence="5" type="ORF">GCM10017083_55010</name>
</gene>
<evidence type="ECO:0000256" key="3">
    <source>
        <dbReference type="ARBA" id="ARBA00022842"/>
    </source>
</evidence>
<comment type="caution">
    <text evidence="5">The sequence shown here is derived from an EMBL/GenBank/DDBJ whole genome shotgun (WGS) entry which is preliminary data.</text>
</comment>
<dbReference type="SUPFAM" id="SSF54826">
    <property type="entry name" value="Enolase N-terminal domain-like"/>
    <property type="match status" value="1"/>
</dbReference>
<keyword evidence="3" id="KW-0460">Magnesium</keyword>
<evidence type="ECO:0000259" key="4">
    <source>
        <dbReference type="SMART" id="SM00922"/>
    </source>
</evidence>
<dbReference type="AlphaFoldDB" id="A0A918XXH8"/>
<evidence type="ECO:0000256" key="2">
    <source>
        <dbReference type="ARBA" id="ARBA00022723"/>
    </source>
</evidence>
<evidence type="ECO:0000313" key="5">
    <source>
        <dbReference type="EMBL" id="GHD63979.1"/>
    </source>
</evidence>
<keyword evidence="2" id="KW-0479">Metal-binding</keyword>
<organism evidence="5 6">
    <name type="scientific">Thalassobaculum fulvum</name>
    <dbReference type="NCBI Taxonomy" id="1633335"/>
    <lineage>
        <taxon>Bacteria</taxon>
        <taxon>Pseudomonadati</taxon>
        <taxon>Pseudomonadota</taxon>
        <taxon>Alphaproteobacteria</taxon>
        <taxon>Rhodospirillales</taxon>
        <taxon>Thalassobaculaceae</taxon>
        <taxon>Thalassobaculum</taxon>
    </lineage>
</organism>
<proteinExistence type="predicted"/>
<dbReference type="GO" id="GO:0000287">
    <property type="term" value="F:magnesium ion binding"/>
    <property type="evidence" value="ECO:0007669"/>
    <property type="project" value="TreeGrafter"/>
</dbReference>
<dbReference type="InterPro" id="IPR046945">
    <property type="entry name" value="RHMD-like"/>
</dbReference>
<dbReference type="CDD" id="cd03316">
    <property type="entry name" value="MR_like"/>
    <property type="match status" value="1"/>
</dbReference>
<accession>A0A918XXH8</accession>
<dbReference type="GO" id="GO:0016836">
    <property type="term" value="F:hydro-lyase activity"/>
    <property type="evidence" value="ECO:0007669"/>
    <property type="project" value="TreeGrafter"/>
</dbReference>
<dbReference type="SUPFAM" id="SSF51604">
    <property type="entry name" value="Enolase C-terminal domain-like"/>
    <property type="match status" value="1"/>
</dbReference>
<dbReference type="InterPro" id="IPR013342">
    <property type="entry name" value="Mandelate_racemase_C"/>
</dbReference>
<dbReference type="InterPro" id="IPR029065">
    <property type="entry name" value="Enolase_C-like"/>
</dbReference>
<dbReference type="InterPro" id="IPR013341">
    <property type="entry name" value="Mandelate_racemase_N_dom"/>
</dbReference>
<dbReference type="SFLD" id="SFLDS00001">
    <property type="entry name" value="Enolase"/>
    <property type="match status" value="1"/>
</dbReference>
<keyword evidence="6" id="KW-1185">Reference proteome</keyword>
<dbReference type="SFLD" id="SFLDG00179">
    <property type="entry name" value="mandelate_racemase"/>
    <property type="match status" value="1"/>
</dbReference>
<dbReference type="PANTHER" id="PTHR13794:SF58">
    <property type="entry name" value="MITOCHONDRIAL ENOLASE SUPERFAMILY MEMBER 1"/>
    <property type="match status" value="1"/>
</dbReference>
<feature type="domain" description="Mandelate racemase/muconate lactonizing enzyme C-terminal" evidence="4">
    <location>
        <begin position="146"/>
        <end position="243"/>
    </location>
</feature>
<dbReference type="Gene3D" id="3.30.390.10">
    <property type="entry name" value="Enolase-like, N-terminal domain"/>
    <property type="match status" value="1"/>
</dbReference>
<dbReference type="GO" id="GO:0016052">
    <property type="term" value="P:carbohydrate catabolic process"/>
    <property type="evidence" value="ECO:0007669"/>
    <property type="project" value="TreeGrafter"/>
</dbReference>
<evidence type="ECO:0000256" key="1">
    <source>
        <dbReference type="ARBA" id="ARBA00001946"/>
    </source>
</evidence>
<comment type="cofactor">
    <cofactor evidence="1">
        <name>Mg(2+)</name>
        <dbReference type="ChEBI" id="CHEBI:18420"/>
    </cofactor>
</comment>
<dbReference type="EMBL" id="BMZS01000018">
    <property type="protein sequence ID" value="GHD63979.1"/>
    <property type="molecule type" value="Genomic_DNA"/>
</dbReference>
<dbReference type="SMART" id="SM00922">
    <property type="entry name" value="MR_MLE"/>
    <property type="match status" value="1"/>
</dbReference>